<gene>
    <name evidence="9" type="ORF">CQU01_19410</name>
</gene>
<protein>
    <recommendedName>
        <fullName evidence="8">ABC3 transporter permease C-terminal domain-containing protein</fullName>
    </recommendedName>
</protein>
<dbReference type="GO" id="GO:0022857">
    <property type="term" value="F:transmembrane transporter activity"/>
    <property type="evidence" value="ECO:0007669"/>
    <property type="project" value="TreeGrafter"/>
</dbReference>
<keyword evidence="3 7" id="KW-0812">Transmembrane</keyword>
<keyword evidence="10" id="KW-1185">Reference proteome</keyword>
<dbReference type="GO" id="GO:0005886">
    <property type="term" value="C:plasma membrane"/>
    <property type="evidence" value="ECO:0007669"/>
    <property type="project" value="UniProtKB-SubCell"/>
</dbReference>
<reference evidence="9 10" key="1">
    <citation type="submission" date="2019-07" db="EMBL/GenBank/DDBJ databases">
        <title>Whole genome shotgun sequence of Cerasibacillus quisquiliarum NBRC 102429.</title>
        <authorList>
            <person name="Hosoyama A."/>
            <person name="Uohara A."/>
            <person name="Ohji S."/>
            <person name="Ichikawa N."/>
        </authorList>
    </citation>
    <scope>NUCLEOTIDE SEQUENCE [LARGE SCALE GENOMIC DNA]</scope>
    <source>
        <strain evidence="9 10">NBRC 102429</strain>
    </source>
</reference>
<feature type="transmembrane region" description="Helical" evidence="7">
    <location>
        <begin position="768"/>
        <end position="789"/>
    </location>
</feature>
<accession>A0A511V1R8</accession>
<comment type="similarity">
    <text evidence="6">Belongs to the ABC-4 integral membrane protein family.</text>
</comment>
<dbReference type="InterPro" id="IPR050250">
    <property type="entry name" value="Macrolide_Exporter_MacB"/>
</dbReference>
<proteinExistence type="inferred from homology"/>
<keyword evidence="4 7" id="KW-1133">Transmembrane helix</keyword>
<feature type="transmembrane region" description="Helical" evidence="7">
    <location>
        <begin position="624"/>
        <end position="648"/>
    </location>
</feature>
<dbReference type="PANTHER" id="PTHR30572:SF4">
    <property type="entry name" value="ABC TRANSPORTER PERMEASE YTRF"/>
    <property type="match status" value="1"/>
</dbReference>
<feature type="domain" description="ABC3 transporter permease C-terminal" evidence="8">
    <location>
        <begin position="771"/>
        <end position="881"/>
    </location>
</feature>
<feature type="transmembrane region" description="Helical" evidence="7">
    <location>
        <begin position="576"/>
        <end position="603"/>
    </location>
</feature>
<feature type="transmembrane region" description="Helical" evidence="7">
    <location>
        <begin position="901"/>
        <end position="923"/>
    </location>
</feature>
<feature type="transmembrane region" description="Helical" evidence="7">
    <location>
        <begin position="853"/>
        <end position="873"/>
    </location>
</feature>
<evidence type="ECO:0000313" key="9">
    <source>
        <dbReference type="EMBL" id="GEN31703.1"/>
    </source>
</evidence>
<evidence type="ECO:0000256" key="7">
    <source>
        <dbReference type="SAM" id="Phobius"/>
    </source>
</evidence>
<dbReference type="Proteomes" id="UP000321491">
    <property type="component" value="Unassembled WGS sequence"/>
</dbReference>
<evidence type="ECO:0000256" key="4">
    <source>
        <dbReference type="ARBA" id="ARBA00022989"/>
    </source>
</evidence>
<evidence type="ECO:0000256" key="5">
    <source>
        <dbReference type="ARBA" id="ARBA00023136"/>
    </source>
</evidence>
<comment type="caution">
    <text evidence="9">The sequence shown here is derived from an EMBL/GenBank/DDBJ whole genome shotgun (WGS) entry which is preliminary data.</text>
</comment>
<dbReference type="EMBL" id="BJXW01000022">
    <property type="protein sequence ID" value="GEN31703.1"/>
    <property type="molecule type" value="Genomic_DNA"/>
</dbReference>
<evidence type="ECO:0000256" key="2">
    <source>
        <dbReference type="ARBA" id="ARBA00022475"/>
    </source>
</evidence>
<organism evidence="9 10">
    <name type="scientific">Cerasibacillus quisquiliarum</name>
    <dbReference type="NCBI Taxonomy" id="227865"/>
    <lineage>
        <taxon>Bacteria</taxon>
        <taxon>Bacillati</taxon>
        <taxon>Bacillota</taxon>
        <taxon>Bacilli</taxon>
        <taxon>Bacillales</taxon>
        <taxon>Bacillaceae</taxon>
        <taxon>Cerasibacillus</taxon>
    </lineage>
</organism>
<feature type="transmembrane region" description="Helical" evidence="7">
    <location>
        <begin position="660"/>
        <end position="681"/>
    </location>
</feature>
<dbReference type="PANTHER" id="PTHR30572">
    <property type="entry name" value="MEMBRANE COMPONENT OF TRANSPORTER-RELATED"/>
    <property type="match status" value="1"/>
</dbReference>
<comment type="subcellular location">
    <subcellularLocation>
        <location evidence="1">Cell membrane</location>
        <topology evidence="1">Multi-pass membrane protein</topology>
    </subcellularLocation>
</comment>
<feature type="transmembrane region" description="Helical" evidence="7">
    <location>
        <begin position="814"/>
        <end position="841"/>
    </location>
</feature>
<evidence type="ECO:0000256" key="1">
    <source>
        <dbReference type="ARBA" id="ARBA00004651"/>
    </source>
</evidence>
<feature type="transmembrane region" description="Helical" evidence="7">
    <location>
        <begin position="725"/>
        <end position="748"/>
    </location>
</feature>
<evidence type="ECO:0000313" key="10">
    <source>
        <dbReference type="Proteomes" id="UP000321491"/>
    </source>
</evidence>
<dbReference type="AlphaFoldDB" id="A0A511V1R8"/>
<sequence length="924" mass="105161">MVRFIWQNWWRRKERLILLIIGALIISSGLSYLVGMLDTNKTTIVDELQKRWSSSYDIVVRPPNTRSETEENNLLDPNFLSGINGGISLEQYEQIKAMEHIDIAAPISMIGYTDYSLYLESLTFNEDGIYRVTEKRINDDGIRKTEDVYTSYIPGGRWEQYVNEALDKNIPLTYMNWSNHMYLMRSMLLAAIDPEQEAQLIGIDKAILPVGNSRYFTAEDKARHEPVIEPGDDGGAVDEVEEQHITSFPVIINTHSFADQEIHYHIEKLDIPFDSNTALKTLEDIDQKGGKNYLNSLKGNTVTTYEHDEQELFSQMINSIAGIDHQTGEPVSENITKNKHNPFQMDDLFLVSFASPLEYDDVSSPFPEKWPFAYRIRTFTDSFKDSFKEGEYTTFRRPFAPEFANAGGFPRMKPIWIGFYDAEKVNISKDPTNELPMETYRPASAELVLDGKKQPINPPQILKPTYDPFGYLANPPTMLTTLDAAEYLLGDKPISAIRIKVSEARDLSEDSQAMIEKVAKKIEQKTGLITDITLGSSPQPTLVHVPQVDGQEELGWFQQPWIRLYSSITIFREAKMGFSMLIFCIMAVAIIYVWASSFVSVLARRKEFAVLQSVGWRPQQLRQLIFIESAIIGSFVAFVSWVILGFIYIYEEATLNPTRFLLTGLIGFMIYILGAIIPAVFTQKIEPYETLQTGEISKTSKRFMKSKGIISMAWNHLIGKWKRNVLSIIEIALPTTLLTIFLFITFHLRGMMYLTWLGQYVALEIGPRHYIAVIVSLMIAVLTVAEIMWQNISERQEEIALLKTLGWRNGSIRLLIWMEGLFSGLFAAMIGLSLALMLIIFMYQDILMTELPFILATGLIPIIVGIIGTIIPAERTVRMSPASGMRGNYSNKKTSEKSMKWLLLTLFLSISALFVYLFVQILIS</sequence>
<name>A0A511V1R8_9BACI</name>
<keyword evidence="2" id="KW-1003">Cell membrane</keyword>
<evidence type="ECO:0000259" key="8">
    <source>
        <dbReference type="Pfam" id="PF02687"/>
    </source>
</evidence>
<dbReference type="Pfam" id="PF02687">
    <property type="entry name" value="FtsX"/>
    <property type="match status" value="2"/>
</dbReference>
<evidence type="ECO:0000256" key="6">
    <source>
        <dbReference type="ARBA" id="ARBA00038076"/>
    </source>
</evidence>
<feature type="domain" description="ABC3 transporter permease C-terminal" evidence="8">
    <location>
        <begin position="580"/>
        <end position="686"/>
    </location>
</feature>
<dbReference type="InterPro" id="IPR003838">
    <property type="entry name" value="ABC3_permease_C"/>
</dbReference>
<dbReference type="OrthoDB" id="3268975at2"/>
<keyword evidence="5 7" id="KW-0472">Membrane</keyword>
<dbReference type="RefSeq" id="WP_146938090.1">
    <property type="nucleotide sequence ID" value="NZ_BJXW01000022.1"/>
</dbReference>
<evidence type="ECO:0000256" key="3">
    <source>
        <dbReference type="ARBA" id="ARBA00022692"/>
    </source>
</evidence>